<dbReference type="PANTHER" id="PTHR19879">
    <property type="entry name" value="TRANSCRIPTION INITIATION FACTOR TFIID"/>
    <property type="match status" value="1"/>
</dbReference>
<feature type="repeat" description="WD" evidence="3">
    <location>
        <begin position="38"/>
        <end position="79"/>
    </location>
</feature>
<dbReference type="Pfam" id="PF00400">
    <property type="entry name" value="WD40"/>
    <property type="match status" value="3"/>
</dbReference>
<reference evidence="7 8" key="1">
    <citation type="journal article" date="2014" name="ISME J.">
        <title>Ecophysiology of Thioploca ingrica as revealed by the complete genome sequence supplemented with proteomic evidence.</title>
        <authorList>
            <person name="Kojima H."/>
            <person name="Ogura Y."/>
            <person name="Yamamoto N."/>
            <person name="Togashi T."/>
            <person name="Mori H."/>
            <person name="Watanabe T."/>
            <person name="Nemoto F."/>
            <person name="Kurokawa K."/>
            <person name="Hayashi T."/>
            <person name="Fukui M."/>
        </authorList>
    </citation>
    <scope>NUCLEOTIDE SEQUENCE [LARGE SCALE GENOMIC DNA]</scope>
</reference>
<dbReference type="Gene3D" id="1.10.101.10">
    <property type="entry name" value="PGBD-like superfamily/PGBD"/>
    <property type="match status" value="1"/>
</dbReference>
<dbReference type="OrthoDB" id="235631at2"/>
<dbReference type="SUPFAM" id="SSF52129">
    <property type="entry name" value="Caspase-like"/>
    <property type="match status" value="1"/>
</dbReference>
<evidence type="ECO:0000259" key="5">
    <source>
        <dbReference type="Pfam" id="PF00656"/>
    </source>
</evidence>
<dbReference type="InterPro" id="IPR001680">
    <property type="entry name" value="WD40_rpt"/>
</dbReference>
<dbReference type="Gene3D" id="3.40.50.1460">
    <property type="match status" value="1"/>
</dbReference>
<dbReference type="EMBL" id="AP014633">
    <property type="protein sequence ID" value="BAP57075.1"/>
    <property type="molecule type" value="Genomic_DNA"/>
</dbReference>
<dbReference type="HOGENOM" id="CLU_009283_0_0_6"/>
<dbReference type="GO" id="GO:0006508">
    <property type="term" value="P:proteolysis"/>
    <property type="evidence" value="ECO:0007669"/>
    <property type="project" value="InterPro"/>
</dbReference>
<dbReference type="Pfam" id="PF00656">
    <property type="entry name" value="Peptidase_C14"/>
    <property type="match status" value="1"/>
</dbReference>
<gene>
    <name evidence="7" type="ORF">THII_2778</name>
</gene>
<dbReference type="GO" id="GO:0004197">
    <property type="term" value="F:cysteine-type endopeptidase activity"/>
    <property type="evidence" value="ECO:0007669"/>
    <property type="project" value="InterPro"/>
</dbReference>
<dbReference type="PROSITE" id="PS50082">
    <property type="entry name" value="WD_REPEATS_2"/>
    <property type="match status" value="1"/>
</dbReference>
<dbReference type="PROSITE" id="PS50294">
    <property type="entry name" value="WD_REPEATS_REGION"/>
    <property type="match status" value="1"/>
</dbReference>
<dbReference type="SUPFAM" id="SSF47090">
    <property type="entry name" value="PGBD-like"/>
    <property type="match status" value="1"/>
</dbReference>
<dbReference type="InterPro" id="IPR036366">
    <property type="entry name" value="PGBDSf"/>
</dbReference>
<evidence type="ECO:0000256" key="1">
    <source>
        <dbReference type="ARBA" id="ARBA00022574"/>
    </source>
</evidence>
<dbReference type="PROSITE" id="PS00678">
    <property type="entry name" value="WD_REPEATS_1"/>
    <property type="match status" value="1"/>
</dbReference>
<evidence type="ECO:0000256" key="4">
    <source>
        <dbReference type="SAM" id="MobiDB-lite"/>
    </source>
</evidence>
<keyword evidence="8" id="KW-1185">Reference proteome</keyword>
<dbReference type="Proteomes" id="UP000031623">
    <property type="component" value="Chromosome"/>
</dbReference>
<dbReference type="Pfam" id="PF01471">
    <property type="entry name" value="PG_binding_1"/>
    <property type="match status" value="1"/>
</dbReference>
<dbReference type="KEGG" id="tig:THII_2778"/>
<dbReference type="SUPFAM" id="SSF82171">
    <property type="entry name" value="DPP6 N-terminal domain-like"/>
    <property type="match status" value="1"/>
</dbReference>
<sequence length="1082" mass="119815">MEYLTYWSYTPQIMLVLLALFIFPCTAAESAAFLRLNPVMHTEIINRIDLDAAETILATASDDKTVRLWDLLAGGRLYRVLRPPIGIGNEGKLFAVAISPDSFLLATGGWTKGGYRGFGNHNIYLFDTSNGEIVNRLIGLENVVLHLDFSPDGEYLAGVLSGNNGIRVWRRSNLTEVLRDVDYTGDSYWVEFSPDGKQLVSSSYDGYIRLYAHDSQKGNLQLRHKAKIAEQKLPFAVRFSPDGEKIAVGFIDHARVAVVATKDLSLLYWATPGDGGNGDLFITAWSRDGEFLYGGGGYKRDSMLNVLQWPKAGKNTTPAEWPTAWNTIMSLSTLANQRVLYVDSTPSWGIFDANGKEILTRRRETVYFNKIFPDGLLVSEDAQVVQFEYDTLDQQTRMRFSLPERRLFEVHREASEAPATPVPTAVNPAAEHLEVGEAQRYLIKKKFFPGPVDNLMGSLTRTAIKKFQQAMSLPPNGKLDPPTIIALLAEETLVKKQTEVFPPTLDTPALKIKSWKNSAYPQLNGNPLSLKKNDTAISYAVSPVGDSLVLGTRFRLYHYNQKGQMLWQKESPGIVWAVNIAANGKILVAAFSDSTLRWFKLEDGSELLALYPHADRRRWVAWTPVGIYAASVGADTLLGWHVNNKPEQAADFFPVRSLRGRYYQPQTLIQALTENSLSPIKTTGAEIAATLSEDKTVPIPDTPKVFPPRVLLQAPKDGEEFSSPEIEVKYQFRFHGEASPAELYLMVDGRPWHTIKATEQADPAKGRIPVILPQRTVEIALIAKNVHGVSPPELALLNWKGKPSPSVQPVLYVLSIGISDYTDKILGDLPFAREDAARFAAMWAQQTKYYREIKVKHLADSSHTEIMDDLAWLRQEAKPEDVVMVFFAGHSLQHEDTRKNSYFFLPANATPTSNTISTTVLREAFSGMQSKVLLFMDTAYFNTLGVKSTELSPADVDGFANELSSPENGIIVFSSAVGTQSSQTEEGGHHSLFITALLEALNGKADHDGDGQLKLLEMGNYVSSRVSELTEGKQTPVLAVPETMVDFVVGTVVKSPPSKATSMMEDEADGSAKSEPARQAPK</sequence>
<dbReference type="InterPro" id="IPR011600">
    <property type="entry name" value="Pept_C14_caspase"/>
</dbReference>
<evidence type="ECO:0000259" key="6">
    <source>
        <dbReference type="Pfam" id="PF01471"/>
    </source>
</evidence>
<feature type="domain" description="Peptidoglycan binding-like" evidence="6">
    <location>
        <begin position="434"/>
        <end position="487"/>
    </location>
</feature>
<keyword evidence="2" id="KW-0677">Repeat</keyword>
<dbReference type="InterPro" id="IPR015943">
    <property type="entry name" value="WD40/YVTN_repeat-like_dom_sf"/>
</dbReference>
<dbReference type="SMART" id="SM00320">
    <property type="entry name" value="WD40"/>
    <property type="match status" value="6"/>
</dbReference>
<evidence type="ECO:0000256" key="2">
    <source>
        <dbReference type="ARBA" id="ARBA00022737"/>
    </source>
</evidence>
<keyword evidence="1 3" id="KW-0853">WD repeat</keyword>
<dbReference type="InterPro" id="IPR036322">
    <property type="entry name" value="WD40_repeat_dom_sf"/>
</dbReference>
<accession>A0A090ANR0</accession>
<proteinExistence type="predicted"/>
<evidence type="ECO:0000313" key="8">
    <source>
        <dbReference type="Proteomes" id="UP000031623"/>
    </source>
</evidence>
<dbReference type="SUPFAM" id="SSF50978">
    <property type="entry name" value="WD40 repeat-like"/>
    <property type="match status" value="1"/>
</dbReference>
<organism evidence="7 8">
    <name type="scientific">Thioploca ingrica</name>
    <dbReference type="NCBI Taxonomy" id="40754"/>
    <lineage>
        <taxon>Bacteria</taxon>
        <taxon>Pseudomonadati</taxon>
        <taxon>Pseudomonadota</taxon>
        <taxon>Gammaproteobacteria</taxon>
        <taxon>Thiotrichales</taxon>
        <taxon>Thiotrichaceae</taxon>
        <taxon>Thioploca</taxon>
    </lineage>
</organism>
<dbReference type="STRING" id="40754.THII_2778"/>
<protein>
    <submittedName>
        <fullName evidence="7">WD40 repeat-containing protein, subgroup</fullName>
    </submittedName>
</protein>
<feature type="domain" description="Peptidase C14 caspase" evidence="5">
    <location>
        <begin position="814"/>
        <end position="1039"/>
    </location>
</feature>
<feature type="region of interest" description="Disordered" evidence="4">
    <location>
        <begin position="1056"/>
        <end position="1082"/>
    </location>
</feature>
<dbReference type="Gene3D" id="2.130.10.10">
    <property type="entry name" value="YVTN repeat-like/Quinoprotein amine dehydrogenase"/>
    <property type="match status" value="3"/>
</dbReference>
<dbReference type="InterPro" id="IPR019775">
    <property type="entry name" value="WD40_repeat_CS"/>
</dbReference>
<dbReference type="PANTHER" id="PTHR19879:SF9">
    <property type="entry name" value="TRANSCRIPTION INITIATION FACTOR TFIID SUBUNIT 5"/>
    <property type="match status" value="1"/>
</dbReference>
<dbReference type="InterPro" id="IPR029030">
    <property type="entry name" value="Caspase-like_dom_sf"/>
</dbReference>
<name>A0A090ANR0_9GAMM</name>
<evidence type="ECO:0000313" key="7">
    <source>
        <dbReference type="EMBL" id="BAP57075.1"/>
    </source>
</evidence>
<dbReference type="InterPro" id="IPR036365">
    <property type="entry name" value="PGBD-like_sf"/>
</dbReference>
<dbReference type="InterPro" id="IPR002477">
    <property type="entry name" value="Peptidoglycan-bd-like"/>
</dbReference>
<dbReference type="AlphaFoldDB" id="A0A090ANR0"/>
<evidence type="ECO:0000256" key="3">
    <source>
        <dbReference type="PROSITE-ProRule" id="PRU00221"/>
    </source>
</evidence>